<keyword evidence="1" id="KW-1133">Transmembrane helix</keyword>
<dbReference type="AlphaFoldDB" id="Q2S8J4"/>
<proteinExistence type="predicted"/>
<dbReference type="HOGENOM" id="CLU_1426169_0_0_6"/>
<evidence type="ECO:0000313" key="3">
    <source>
        <dbReference type="Proteomes" id="UP000000238"/>
    </source>
</evidence>
<feature type="transmembrane region" description="Helical" evidence="1">
    <location>
        <begin position="161"/>
        <end position="183"/>
    </location>
</feature>
<keyword evidence="1" id="KW-0812">Transmembrane</keyword>
<dbReference type="KEGG" id="hch:HCH_06384"/>
<gene>
    <name evidence="2" type="ordered locus">HCH_06384</name>
</gene>
<keyword evidence="1" id="KW-0472">Membrane</keyword>
<dbReference type="STRING" id="349521.HCH_06384"/>
<keyword evidence="3" id="KW-1185">Reference proteome</keyword>
<protein>
    <submittedName>
        <fullName evidence="2">Uncharacterized protein</fullName>
    </submittedName>
</protein>
<dbReference type="RefSeq" id="WP_011400082.1">
    <property type="nucleotide sequence ID" value="NC_007645.1"/>
</dbReference>
<accession>Q2S8J4</accession>
<evidence type="ECO:0000313" key="2">
    <source>
        <dbReference type="EMBL" id="ABC33030.1"/>
    </source>
</evidence>
<dbReference type="EMBL" id="CP000155">
    <property type="protein sequence ID" value="ABC33030.1"/>
    <property type="molecule type" value="Genomic_DNA"/>
</dbReference>
<dbReference type="Proteomes" id="UP000000238">
    <property type="component" value="Chromosome"/>
</dbReference>
<feature type="transmembrane region" description="Helical" evidence="1">
    <location>
        <begin position="48"/>
        <end position="67"/>
    </location>
</feature>
<organism evidence="2 3">
    <name type="scientific">Hahella chejuensis (strain KCTC 2396)</name>
    <dbReference type="NCBI Taxonomy" id="349521"/>
    <lineage>
        <taxon>Bacteria</taxon>
        <taxon>Pseudomonadati</taxon>
        <taxon>Pseudomonadota</taxon>
        <taxon>Gammaproteobacteria</taxon>
        <taxon>Oceanospirillales</taxon>
        <taxon>Hahellaceae</taxon>
        <taxon>Hahella</taxon>
    </lineage>
</organism>
<feature type="transmembrane region" description="Helical" evidence="1">
    <location>
        <begin position="98"/>
        <end position="118"/>
    </location>
</feature>
<evidence type="ECO:0000256" key="1">
    <source>
        <dbReference type="SAM" id="Phobius"/>
    </source>
</evidence>
<name>Q2S8J4_HAHCH</name>
<sequence length="190" mass="21871">MRSHDSFTGQGIAFAILLFVLLFSVPIYIIFCLSYGSFWPHMWAEQDGYWFFLVIGGFFQTSIINYLHASKRIDVDKIMEEIFYMDEYKQKKPADAILAHYTDMASAALILVIVVISIKPLVSVVSIYIVAPILSFLVFTIFGMYGVLLMKALCRFDKSSIYIKVPLFMLILLIDLQGFKLFISRKIKIF</sequence>
<reference evidence="2 3" key="1">
    <citation type="journal article" date="2005" name="Nucleic Acids Res.">
        <title>Genomic blueprint of Hahella chejuensis, a marine microbe producing an algicidal agent.</title>
        <authorList>
            <person name="Jeong H."/>
            <person name="Yim J.H."/>
            <person name="Lee C."/>
            <person name="Choi S.-H."/>
            <person name="Park Y.K."/>
            <person name="Yoon S.H."/>
            <person name="Hur C.-G."/>
            <person name="Kang H.-Y."/>
            <person name="Kim D."/>
            <person name="Lee H.H."/>
            <person name="Park K.H."/>
            <person name="Park S.-H."/>
            <person name="Park H.-S."/>
            <person name="Lee H.K."/>
            <person name="Oh T.K."/>
            <person name="Kim J.F."/>
        </authorList>
    </citation>
    <scope>NUCLEOTIDE SEQUENCE [LARGE SCALE GENOMIC DNA]</scope>
    <source>
        <strain evidence="2 3">KCTC 2396</strain>
    </source>
</reference>
<feature type="transmembrane region" description="Helical" evidence="1">
    <location>
        <begin position="12"/>
        <end position="36"/>
    </location>
</feature>
<feature type="transmembrane region" description="Helical" evidence="1">
    <location>
        <begin position="124"/>
        <end position="149"/>
    </location>
</feature>